<keyword evidence="5" id="KW-0378">Hydrolase</keyword>
<evidence type="ECO:0000256" key="3">
    <source>
        <dbReference type="ARBA" id="ARBA00022723"/>
    </source>
</evidence>
<keyword evidence="2" id="KW-0645">Protease</keyword>
<feature type="domain" description="Peptidase M43 pregnancy-associated plasma-A" evidence="10">
    <location>
        <begin position="259"/>
        <end position="349"/>
    </location>
</feature>
<sequence>MTLSSTLVRRAGVVTVALGLAMGATAAPTLAKPAKDKTVDCIDYGSVAKAPKGAVPRDDQHVVKHDPLKIEAAKAARASNGKVSAAAVIPTEPDPAFDVEVPVRFHEIIKTQGNGGGDLSDARLQAQVDALNLGYGGTGFTFVYDKAGSTETVQPEWFNLVSNGAEVSYFRGGGKEVAMKKTLSSQDSSVLDVYTASLGQSLLGWAWFPSDFTDATSSEYGPLHRYFDGVVIDFRTVPAVQEDPSAGDQRVYPEGTYERGDTLTHEVGHWLELYHTFQGGCAGVGGDKGDMIADTPAEASPNFLCPEPGDEPRDTCLDDPGFDPVNNYMDYSFDSCLTEFTPEQAARMQFAWDTYRG</sequence>
<evidence type="ECO:0000256" key="6">
    <source>
        <dbReference type="ARBA" id="ARBA00022833"/>
    </source>
</evidence>
<evidence type="ECO:0000313" key="12">
    <source>
        <dbReference type="Proteomes" id="UP001500575"/>
    </source>
</evidence>
<evidence type="ECO:0000259" key="10">
    <source>
        <dbReference type="Pfam" id="PF05572"/>
    </source>
</evidence>
<dbReference type="InterPro" id="IPR008754">
    <property type="entry name" value="Peptidase_M43"/>
</dbReference>
<evidence type="ECO:0000256" key="2">
    <source>
        <dbReference type="ARBA" id="ARBA00022670"/>
    </source>
</evidence>
<dbReference type="Gene3D" id="3.40.390.10">
    <property type="entry name" value="Collagenase (Catalytic Domain)"/>
    <property type="match status" value="1"/>
</dbReference>
<feature type="chain" id="PRO_5047161169" description="Peptidase M43 pregnancy-associated plasma-A domain-containing protein" evidence="9">
    <location>
        <begin position="27"/>
        <end position="357"/>
    </location>
</feature>
<comment type="similarity">
    <text evidence="1">Belongs to the peptidase M43B family.</text>
</comment>
<feature type="signal peptide" evidence="9">
    <location>
        <begin position="1"/>
        <end position="26"/>
    </location>
</feature>
<keyword evidence="7" id="KW-0482">Metalloprotease</keyword>
<evidence type="ECO:0000256" key="9">
    <source>
        <dbReference type="SAM" id="SignalP"/>
    </source>
</evidence>
<dbReference type="Pfam" id="PF05572">
    <property type="entry name" value="Peptidase_M43"/>
    <property type="match status" value="1"/>
</dbReference>
<evidence type="ECO:0000256" key="1">
    <source>
        <dbReference type="ARBA" id="ARBA00008721"/>
    </source>
</evidence>
<evidence type="ECO:0000256" key="7">
    <source>
        <dbReference type="ARBA" id="ARBA00023049"/>
    </source>
</evidence>
<evidence type="ECO:0000313" key="11">
    <source>
        <dbReference type="EMBL" id="GAA2122993.1"/>
    </source>
</evidence>
<dbReference type="RefSeq" id="WP_344303409.1">
    <property type="nucleotide sequence ID" value="NZ_BAAAQQ010000011.1"/>
</dbReference>
<organism evidence="11 12">
    <name type="scientific">Nocardioides bigeumensis</name>
    <dbReference type="NCBI Taxonomy" id="433657"/>
    <lineage>
        <taxon>Bacteria</taxon>
        <taxon>Bacillati</taxon>
        <taxon>Actinomycetota</taxon>
        <taxon>Actinomycetes</taxon>
        <taxon>Propionibacteriales</taxon>
        <taxon>Nocardioidaceae</taxon>
        <taxon>Nocardioides</taxon>
    </lineage>
</organism>
<dbReference type="PANTHER" id="PTHR47466">
    <property type="match status" value="1"/>
</dbReference>
<dbReference type="CDD" id="cd04275">
    <property type="entry name" value="ZnMc_pappalysin_like"/>
    <property type="match status" value="1"/>
</dbReference>
<dbReference type="Proteomes" id="UP001500575">
    <property type="component" value="Unassembled WGS sequence"/>
</dbReference>
<dbReference type="InterPro" id="IPR024079">
    <property type="entry name" value="MetalloPept_cat_dom_sf"/>
</dbReference>
<keyword evidence="12" id="KW-1185">Reference proteome</keyword>
<reference evidence="11 12" key="1">
    <citation type="journal article" date="2019" name="Int. J. Syst. Evol. Microbiol.">
        <title>The Global Catalogue of Microorganisms (GCM) 10K type strain sequencing project: providing services to taxonomists for standard genome sequencing and annotation.</title>
        <authorList>
            <consortium name="The Broad Institute Genomics Platform"/>
            <consortium name="The Broad Institute Genome Sequencing Center for Infectious Disease"/>
            <person name="Wu L."/>
            <person name="Ma J."/>
        </authorList>
    </citation>
    <scope>NUCLEOTIDE SEQUENCE [LARGE SCALE GENOMIC DNA]</scope>
    <source>
        <strain evidence="11 12">JCM 16021</strain>
    </source>
</reference>
<name>A0ABN2Y8T5_9ACTN</name>
<evidence type="ECO:0000256" key="5">
    <source>
        <dbReference type="ARBA" id="ARBA00022801"/>
    </source>
</evidence>
<keyword evidence="6" id="KW-0862">Zinc</keyword>
<keyword evidence="8" id="KW-1015">Disulfide bond</keyword>
<keyword evidence="3" id="KW-0479">Metal-binding</keyword>
<proteinExistence type="inferred from homology"/>
<evidence type="ECO:0000256" key="4">
    <source>
        <dbReference type="ARBA" id="ARBA00022729"/>
    </source>
</evidence>
<gene>
    <name evidence="11" type="ORF">GCM10009843_18440</name>
</gene>
<dbReference type="PANTHER" id="PTHR47466:SF1">
    <property type="entry name" value="METALLOPROTEASE MEP1 (AFU_ORTHOLOGUE AFUA_1G07730)-RELATED"/>
    <property type="match status" value="1"/>
</dbReference>
<evidence type="ECO:0000256" key="8">
    <source>
        <dbReference type="ARBA" id="ARBA00023157"/>
    </source>
</evidence>
<accession>A0ABN2Y8T5</accession>
<protein>
    <recommendedName>
        <fullName evidence="10">Peptidase M43 pregnancy-associated plasma-A domain-containing protein</fullName>
    </recommendedName>
</protein>
<keyword evidence="4 9" id="KW-0732">Signal</keyword>
<dbReference type="EMBL" id="BAAAQQ010000011">
    <property type="protein sequence ID" value="GAA2122993.1"/>
    <property type="molecule type" value="Genomic_DNA"/>
</dbReference>
<comment type="caution">
    <text evidence="11">The sequence shown here is derived from an EMBL/GenBank/DDBJ whole genome shotgun (WGS) entry which is preliminary data.</text>
</comment>
<dbReference type="SUPFAM" id="SSF55486">
    <property type="entry name" value="Metalloproteases ('zincins'), catalytic domain"/>
    <property type="match status" value="1"/>
</dbReference>